<reference evidence="1 2" key="1">
    <citation type="submission" date="2016-04" db="EMBL/GenBank/DDBJ databases">
        <title>Draft Genome Assembly of the Bloom-forming Cyanobacterium Nodularia spumigena Strain CENA596 in Shrimp Production Ponds.</title>
        <authorList>
            <person name="Popin R.V."/>
            <person name="Rigonato J."/>
            <person name="Abreu V.A."/>
            <person name="Andreote A.P."/>
            <person name="Silveira S.B."/>
            <person name="Odebrecht C."/>
            <person name="Fiore M.F."/>
        </authorList>
    </citation>
    <scope>NUCLEOTIDE SEQUENCE [LARGE SCALE GENOMIC DNA]</scope>
    <source>
        <strain evidence="1 2">CENA596</strain>
    </source>
</reference>
<dbReference type="EMBL" id="LWAJ01000177">
    <property type="protein sequence ID" value="KZL49344.1"/>
    <property type="molecule type" value="Genomic_DNA"/>
</dbReference>
<evidence type="ECO:0000313" key="2">
    <source>
        <dbReference type="Proteomes" id="UP000076555"/>
    </source>
</evidence>
<protein>
    <submittedName>
        <fullName evidence="1">Uncharacterized protein</fullName>
    </submittedName>
</protein>
<proteinExistence type="predicted"/>
<gene>
    <name evidence="1" type="ORF">A2T98_13070</name>
</gene>
<comment type="caution">
    <text evidence="1">The sequence shown here is derived from an EMBL/GenBank/DDBJ whole genome shotgun (WGS) entry which is preliminary data.</text>
</comment>
<dbReference type="AlphaFoldDB" id="A0A161XL17"/>
<evidence type="ECO:0000313" key="1">
    <source>
        <dbReference type="EMBL" id="KZL49344.1"/>
    </source>
</evidence>
<dbReference type="Proteomes" id="UP000076555">
    <property type="component" value="Unassembled WGS sequence"/>
</dbReference>
<name>A0A161XL17_NODSP</name>
<organism evidence="1 2">
    <name type="scientific">Nodularia spumigena CENA596</name>
    <dbReference type="NCBI Taxonomy" id="1819295"/>
    <lineage>
        <taxon>Bacteria</taxon>
        <taxon>Bacillati</taxon>
        <taxon>Cyanobacteriota</taxon>
        <taxon>Cyanophyceae</taxon>
        <taxon>Nostocales</taxon>
        <taxon>Nodulariaceae</taxon>
        <taxon>Nodularia</taxon>
    </lineage>
</organism>
<accession>A0A161XL17</accession>
<dbReference type="RefSeq" id="WP_063873141.1">
    <property type="nucleotide sequence ID" value="NZ_CAWMRI010000177.1"/>
</dbReference>
<sequence length="70" mass="8092">MDNAKVKEIVEALEISIQELTETVEILKEWDEVLGFDQSLLESLTRKQLNSSFSKVYARLNSIYVRLFIG</sequence>